<evidence type="ECO:0000313" key="14">
    <source>
        <dbReference type="Proteomes" id="UP001476247"/>
    </source>
</evidence>
<comment type="caution">
    <text evidence="13">The sequence shown here is derived from an EMBL/GenBank/DDBJ whole genome shotgun (WGS) entry which is preliminary data.</text>
</comment>
<keyword evidence="8" id="KW-0067">ATP-binding</keyword>
<dbReference type="CDD" id="cd07792">
    <property type="entry name" value="ASKHA_NBD_FGGY_GK1-3-like"/>
    <property type="match status" value="1"/>
</dbReference>
<dbReference type="Gene3D" id="3.30.420.40">
    <property type="match status" value="2"/>
</dbReference>
<evidence type="ECO:0000256" key="6">
    <source>
        <dbReference type="ARBA" id="ARBA00022777"/>
    </source>
</evidence>
<keyword evidence="6 10" id="KW-0418">Kinase</keyword>
<evidence type="ECO:0000256" key="7">
    <source>
        <dbReference type="ARBA" id="ARBA00022798"/>
    </source>
</evidence>
<evidence type="ECO:0000256" key="4">
    <source>
        <dbReference type="ARBA" id="ARBA00022679"/>
    </source>
</evidence>
<dbReference type="InterPro" id="IPR005999">
    <property type="entry name" value="Glycerol_kin"/>
</dbReference>
<comment type="pathway">
    <text evidence="1">Polyol metabolism; glycerol degradation via glycerol kinase pathway; sn-glycerol 3-phosphate from glycerol: step 1/1.</text>
</comment>
<dbReference type="NCBIfam" id="TIGR01311">
    <property type="entry name" value="glycerol_kin"/>
    <property type="match status" value="1"/>
</dbReference>
<dbReference type="NCBIfam" id="NF000756">
    <property type="entry name" value="PRK00047.1"/>
    <property type="match status" value="1"/>
</dbReference>
<evidence type="ECO:0000256" key="8">
    <source>
        <dbReference type="ARBA" id="ARBA00022840"/>
    </source>
</evidence>
<protein>
    <recommendedName>
        <fullName evidence="3">glycerol kinase</fullName>
        <ecNumber evidence="3">2.7.1.30</ecNumber>
    </recommendedName>
    <alternativeName>
        <fullName evidence="9">ATP:glycerol 3-phosphotransferase</fullName>
    </alternativeName>
</protein>
<evidence type="ECO:0000259" key="12">
    <source>
        <dbReference type="Pfam" id="PF02782"/>
    </source>
</evidence>
<dbReference type="InterPro" id="IPR043129">
    <property type="entry name" value="ATPase_NBD"/>
</dbReference>
<gene>
    <name evidence="13" type="ORF">HPULCUR_007069</name>
</gene>
<evidence type="ECO:0000256" key="10">
    <source>
        <dbReference type="RuleBase" id="RU003733"/>
    </source>
</evidence>
<dbReference type="InterPro" id="IPR000577">
    <property type="entry name" value="Carb_kinase_FGGY"/>
</dbReference>
<proteinExistence type="inferred from homology"/>
<comment type="similarity">
    <text evidence="2 10">Belongs to the FGGY kinase family.</text>
</comment>
<dbReference type="Proteomes" id="UP001476247">
    <property type="component" value="Unassembled WGS sequence"/>
</dbReference>
<dbReference type="PROSITE" id="PS00933">
    <property type="entry name" value="FGGY_KINASES_1"/>
    <property type="match status" value="1"/>
</dbReference>
<dbReference type="Pfam" id="PF02782">
    <property type="entry name" value="FGGY_C"/>
    <property type="match status" value="1"/>
</dbReference>
<evidence type="ECO:0000256" key="5">
    <source>
        <dbReference type="ARBA" id="ARBA00022741"/>
    </source>
</evidence>
<dbReference type="SUPFAM" id="SSF53067">
    <property type="entry name" value="Actin-like ATPase domain"/>
    <property type="match status" value="2"/>
</dbReference>
<dbReference type="PANTHER" id="PTHR10196">
    <property type="entry name" value="SUGAR KINASE"/>
    <property type="match status" value="1"/>
</dbReference>
<accession>A0ABP9Y3P8</accession>
<keyword evidence="14" id="KW-1185">Reference proteome</keyword>
<evidence type="ECO:0000256" key="1">
    <source>
        <dbReference type="ARBA" id="ARBA00005190"/>
    </source>
</evidence>
<evidence type="ECO:0000256" key="9">
    <source>
        <dbReference type="ARBA" id="ARBA00043149"/>
    </source>
</evidence>
<feature type="domain" description="Carbohydrate kinase FGGY C-terminal" evidence="12">
    <location>
        <begin position="268"/>
        <end position="457"/>
    </location>
</feature>
<dbReference type="InterPro" id="IPR018484">
    <property type="entry name" value="FGGY_N"/>
</dbReference>
<dbReference type="Pfam" id="PF00370">
    <property type="entry name" value="FGGY_N"/>
    <property type="match status" value="1"/>
</dbReference>
<keyword evidence="4 10" id="KW-0808">Transferase</keyword>
<evidence type="ECO:0000256" key="2">
    <source>
        <dbReference type="ARBA" id="ARBA00009156"/>
    </source>
</evidence>
<keyword evidence="5" id="KW-0547">Nucleotide-binding</keyword>
<dbReference type="EMBL" id="BAABUJ010000019">
    <property type="protein sequence ID" value="GAA5801621.1"/>
    <property type="molecule type" value="Genomic_DNA"/>
</dbReference>
<keyword evidence="7" id="KW-0319">Glycerol metabolism</keyword>
<organism evidence="13 14">
    <name type="scientific">Helicostylum pulchrum</name>
    <dbReference type="NCBI Taxonomy" id="562976"/>
    <lineage>
        <taxon>Eukaryota</taxon>
        <taxon>Fungi</taxon>
        <taxon>Fungi incertae sedis</taxon>
        <taxon>Mucoromycota</taxon>
        <taxon>Mucoromycotina</taxon>
        <taxon>Mucoromycetes</taxon>
        <taxon>Mucorales</taxon>
        <taxon>Mucorineae</taxon>
        <taxon>Mucoraceae</taxon>
        <taxon>Helicostylum</taxon>
    </lineage>
</organism>
<feature type="domain" description="Carbohydrate kinase FGGY N-terminal" evidence="11">
    <location>
        <begin position="5"/>
        <end position="258"/>
    </location>
</feature>
<evidence type="ECO:0000256" key="3">
    <source>
        <dbReference type="ARBA" id="ARBA00012099"/>
    </source>
</evidence>
<sequence length="520" mass="56741">MPRFIGSIDQGTTSTRFVIFDEAGTIVTSHQMEFEQNFPQPGWVEHDPYDLLDSVHTCIEHAIRKLGLLGFDASDIECIGLTNQRETLITWDSMTGHPLYPAIIWSDARTIDTVKSLSSKSEKGVDALKHVCGLPLTTYFTAVKLRWLLDNIPVVSQAQSQNRLRIGTVDTWLIYNLTGGLDHNGVIVTDVTNASRTMLMDIHSLNWSTECIDFFGFEQVLLPRIVSSSEVYGTMIEGSLMGVPIAGCLGDQQAALVGQQCFETGDAKSTYGTGCFMLFNTGPNPVQSQNGLLTTVAYQFGDAPPAYALEGSVAVAGSSINWLRDNLGVIADAEELNALAASVNTTSGVYFVTAFAGLFAPYWRSDARGTICGITHFTRLEHICRATLEAVCYQTHAILSAMNKDSSAPLRSLKVDGGMSNSDLCMQIQADILGIDVDRPLMRETTALGSAIAAGFAVGIWKSFEELKGINQQGRTLFQSSITEQKRTKMCNGWDQAVKRSFGWANVATTVPTHEKVFVL</sequence>
<name>A0ABP9Y3P8_9FUNG</name>
<dbReference type="PIRSF" id="PIRSF000538">
    <property type="entry name" value="GlpK"/>
    <property type="match status" value="1"/>
</dbReference>
<dbReference type="PANTHER" id="PTHR10196:SF69">
    <property type="entry name" value="GLYCEROL KINASE"/>
    <property type="match status" value="1"/>
</dbReference>
<dbReference type="EC" id="2.7.1.30" evidence="3"/>
<dbReference type="InterPro" id="IPR018483">
    <property type="entry name" value="Carb_kinase_FGGY_CS"/>
</dbReference>
<dbReference type="InterPro" id="IPR018485">
    <property type="entry name" value="FGGY_C"/>
</dbReference>
<dbReference type="PROSITE" id="PS00445">
    <property type="entry name" value="FGGY_KINASES_2"/>
    <property type="match status" value="1"/>
</dbReference>
<evidence type="ECO:0000313" key="13">
    <source>
        <dbReference type="EMBL" id="GAA5801621.1"/>
    </source>
</evidence>
<dbReference type="InterPro" id="IPR042018">
    <property type="entry name" value="GK1-3_metazoan-type"/>
</dbReference>
<evidence type="ECO:0000259" key="11">
    <source>
        <dbReference type="Pfam" id="PF00370"/>
    </source>
</evidence>
<reference evidence="13 14" key="1">
    <citation type="submission" date="2024-04" db="EMBL/GenBank/DDBJ databases">
        <title>genome sequences of Mucor flavus KT1a and Helicostylum pulchrum KT1b strains isolation_sourced from the surface of a dry-aged beef.</title>
        <authorList>
            <person name="Toyotome T."/>
            <person name="Hosono M."/>
            <person name="Torimaru M."/>
            <person name="Fukuda K."/>
            <person name="Mikami N."/>
        </authorList>
    </citation>
    <scope>NUCLEOTIDE SEQUENCE [LARGE SCALE GENOMIC DNA]</scope>
    <source>
        <strain evidence="13 14">KT1b</strain>
    </source>
</reference>